<dbReference type="RefSeq" id="WP_095325996.1">
    <property type="nucleotide sequence ID" value="NZ_NPCC01000002.1"/>
</dbReference>
<organism evidence="1 2">
    <name type="scientific">Shouchella clausii</name>
    <name type="common">Alkalihalobacillus clausii</name>
    <dbReference type="NCBI Taxonomy" id="79880"/>
    <lineage>
        <taxon>Bacteria</taxon>
        <taxon>Bacillati</taxon>
        <taxon>Bacillota</taxon>
        <taxon>Bacilli</taxon>
        <taxon>Bacillales</taxon>
        <taxon>Bacillaceae</taxon>
        <taxon>Shouchella</taxon>
    </lineage>
</organism>
<evidence type="ECO:0000313" key="1">
    <source>
        <dbReference type="EMBL" id="PAE90932.1"/>
    </source>
</evidence>
<accession>A0A268P5D0</accession>
<proteinExistence type="predicted"/>
<reference evidence="1 2" key="1">
    <citation type="submission" date="2017-07" db="EMBL/GenBank/DDBJ databases">
        <title>Isolation and whole genome analysis of endospore-forming bacteria from heroin.</title>
        <authorList>
            <person name="Kalinowski J."/>
            <person name="Ahrens B."/>
            <person name="Al-Dilaimi A."/>
            <person name="Winkler A."/>
            <person name="Wibberg D."/>
            <person name="Schleenbecker U."/>
            <person name="Ruckert C."/>
            <person name="Wolfel R."/>
            <person name="Grass G."/>
        </authorList>
    </citation>
    <scope>NUCLEOTIDE SEQUENCE [LARGE SCALE GENOMIC DNA]</scope>
    <source>
        <strain evidence="1 2">7539</strain>
    </source>
</reference>
<dbReference type="Proteomes" id="UP000216207">
    <property type="component" value="Unassembled WGS sequence"/>
</dbReference>
<comment type="caution">
    <text evidence="1">The sequence shown here is derived from an EMBL/GenBank/DDBJ whole genome shotgun (WGS) entry which is preliminary data.</text>
</comment>
<evidence type="ECO:0000313" key="2">
    <source>
        <dbReference type="Proteomes" id="UP000216207"/>
    </source>
</evidence>
<dbReference type="EMBL" id="NPCC01000002">
    <property type="protein sequence ID" value="PAE90932.1"/>
    <property type="molecule type" value="Genomic_DNA"/>
</dbReference>
<name>A0A268P5D0_SHOCL</name>
<protein>
    <submittedName>
        <fullName evidence="1">Uncharacterized protein</fullName>
    </submittedName>
</protein>
<gene>
    <name evidence="1" type="ORF">CHH72_00495</name>
</gene>
<sequence length="66" mass="7638">MKIQIRCKRNLRFIVLTKALSILLSLRLITPKRACSLFNREIDKGELKIKVGNSDWRAVTKKLEIG</sequence>
<dbReference type="AlphaFoldDB" id="A0A268P5D0"/>